<evidence type="ECO:0000313" key="4">
    <source>
        <dbReference type="Proteomes" id="UP001210261"/>
    </source>
</evidence>
<accession>A0ABT4VHN6</accession>
<evidence type="ECO:0000256" key="2">
    <source>
        <dbReference type="SAM" id="Phobius"/>
    </source>
</evidence>
<keyword evidence="1" id="KW-0175">Coiled coil</keyword>
<evidence type="ECO:0000256" key="1">
    <source>
        <dbReference type="SAM" id="Coils"/>
    </source>
</evidence>
<protein>
    <submittedName>
        <fullName evidence="3">Uncharacterized protein</fullName>
    </submittedName>
</protein>
<organism evidence="3 4">
    <name type="scientific">Helicobacter ibis</name>
    <dbReference type="NCBI Taxonomy" id="2962633"/>
    <lineage>
        <taxon>Bacteria</taxon>
        <taxon>Pseudomonadati</taxon>
        <taxon>Campylobacterota</taxon>
        <taxon>Epsilonproteobacteria</taxon>
        <taxon>Campylobacterales</taxon>
        <taxon>Helicobacteraceae</taxon>
        <taxon>Helicobacter</taxon>
    </lineage>
</organism>
<keyword evidence="4" id="KW-1185">Reference proteome</keyword>
<feature type="transmembrane region" description="Helical" evidence="2">
    <location>
        <begin position="20"/>
        <end position="39"/>
    </location>
</feature>
<comment type="caution">
    <text evidence="3">The sequence shown here is derived from an EMBL/GenBank/DDBJ whole genome shotgun (WGS) entry which is preliminary data.</text>
</comment>
<reference evidence="3 4" key="1">
    <citation type="submission" date="2023-01" db="EMBL/GenBank/DDBJ databases">
        <title>Description of Helicobacter ibis sp. nov. isolated from faecal droppings of black-faced ibis (Theristicus melanopis).</title>
        <authorList>
            <person name="Lopez-Cantillo M."/>
            <person name="Vidal-Veuthey B."/>
            <person name="Mella A."/>
            <person name="De La Haba R."/>
            <person name="Collado L."/>
        </authorList>
    </citation>
    <scope>NUCLEOTIDE SEQUENCE [LARGE SCALE GENOMIC DNA]</scope>
    <source>
        <strain evidence="3 4">A82</strain>
    </source>
</reference>
<name>A0ABT4VHN6_9HELI</name>
<dbReference type="RefSeq" id="WP_271022001.1">
    <property type="nucleotide sequence ID" value="NZ_JAQHXR010000008.1"/>
</dbReference>
<evidence type="ECO:0000313" key="3">
    <source>
        <dbReference type="EMBL" id="MDA3969640.1"/>
    </source>
</evidence>
<proteinExistence type="predicted"/>
<keyword evidence="2" id="KW-0472">Membrane</keyword>
<sequence>MNLITKSEALIDKMTKREKILLLITIFVLSFAISLNQTLNNAQYNLNKSINELLENQNILDSIVDSNLTATDVSALDNEIERLKQEIHKQNQQIQNLHSKRNEISELREICDNLNIDSNIEKQQSNIYIRGESNFQNIMELIESIEQSFITLKIEELTMYPNKKEIVFNITITLIN</sequence>
<feature type="coiled-coil region" evidence="1">
    <location>
        <begin position="73"/>
        <end position="117"/>
    </location>
</feature>
<keyword evidence="2" id="KW-0812">Transmembrane</keyword>
<keyword evidence="2" id="KW-1133">Transmembrane helix</keyword>
<dbReference type="EMBL" id="JAQHXR010000008">
    <property type="protein sequence ID" value="MDA3969640.1"/>
    <property type="molecule type" value="Genomic_DNA"/>
</dbReference>
<gene>
    <name evidence="3" type="ORF">PF021_08195</name>
</gene>
<dbReference type="Proteomes" id="UP001210261">
    <property type="component" value="Unassembled WGS sequence"/>
</dbReference>